<accession>A0A0K1DCY0</accession>
<feature type="signal peptide" evidence="1">
    <location>
        <begin position="1"/>
        <end position="17"/>
    </location>
</feature>
<reference evidence="2" key="1">
    <citation type="submission" date="2015-01" db="EMBL/GenBank/DDBJ databases">
        <title>Putative odorant binding protein genes from Spodoptera exigua.</title>
        <authorList>
            <person name="Liu N.-Y."/>
            <person name="Dong S.-L."/>
        </authorList>
    </citation>
    <scope>NUCLEOTIDE SEQUENCE</scope>
</reference>
<dbReference type="EMBL" id="KP729037">
    <property type="protein sequence ID" value="AKT26495.1"/>
    <property type="molecule type" value="mRNA"/>
</dbReference>
<gene>
    <name evidence="2" type="primary">OBP17</name>
</gene>
<proteinExistence type="evidence at transcript level"/>
<sequence>MYKIIILCSIFIAASNADVVETPTKREIKASLKPLSVCCDIPELADDRQLVKCSNPKPPGPCEDVQCIFEVSGFLTDKNTLNKAAYRSHLQKWEKNHPGWTDAIYKAITDCVDNDPRQHLDVACKAYDVFTCTGIAMLKKCPEAAWKC</sequence>
<dbReference type="InterPro" id="IPR036728">
    <property type="entry name" value="PBP_GOBP_sf"/>
</dbReference>
<dbReference type="AlphaFoldDB" id="A0A0K1DCY0"/>
<dbReference type="GO" id="GO:0005549">
    <property type="term" value="F:odorant binding"/>
    <property type="evidence" value="ECO:0007669"/>
    <property type="project" value="InterPro"/>
</dbReference>
<organism evidence="2">
    <name type="scientific">Spodoptera exigua</name>
    <name type="common">Beet armyworm</name>
    <name type="synonym">Noctua fulgens</name>
    <dbReference type="NCBI Taxonomy" id="7107"/>
    <lineage>
        <taxon>Eukaryota</taxon>
        <taxon>Metazoa</taxon>
        <taxon>Ecdysozoa</taxon>
        <taxon>Arthropoda</taxon>
        <taxon>Hexapoda</taxon>
        <taxon>Insecta</taxon>
        <taxon>Pterygota</taxon>
        <taxon>Neoptera</taxon>
        <taxon>Endopterygota</taxon>
        <taxon>Lepidoptera</taxon>
        <taxon>Glossata</taxon>
        <taxon>Ditrysia</taxon>
        <taxon>Noctuoidea</taxon>
        <taxon>Noctuidae</taxon>
        <taxon>Amphipyrinae</taxon>
        <taxon>Spodoptera</taxon>
    </lineage>
</organism>
<dbReference type="SUPFAM" id="SSF47565">
    <property type="entry name" value="Insect pheromone/odorant-binding proteins"/>
    <property type="match status" value="1"/>
</dbReference>
<keyword evidence="1" id="KW-0732">Signal</keyword>
<name>A0A0K1DCY0_SPOEX</name>
<evidence type="ECO:0000313" key="2">
    <source>
        <dbReference type="EMBL" id="AKT26495.1"/>
    </source>
</evidence>
<protein>
    <submittedName>
        <fullName evidence="2">Odorant binding protein 17</fullName>
    </submittedName>
</protein>
<evidence type="ECO:0000256" key="1">
    <source>
        <dbReference type="SAM" id="SignalP"/>
    </source>
</evidence>
<dbReference type="Gene3D" id="1.10.238.270">
    <property type="match status" value="1"/>
</dbReference>
<feature type="chain" id="PRO_5005458364" evidence="1">
    <location>
        <begin position="18"/>
        <end position="148"/>
    </location>
</feature>